<dbReference type="AlphaFoldDB" id="F4XM37"/>
<keyword evidence="2" id="KW-1185">Reference proteome</keyword>
<proteinExistence type="predicted"/>
<evidence type="ECO:0000313" key="1">
    <source>
        <dbReference type="EMBL" id="EGJ34386.1"/>
    </source>
</evidence>
<reference evidence="2" key="1">
    <citation type="journal article" date="2011" name="Proc. Natl. Acad. Sci. U.S.A.">
        <title>Genomic insights into the physiology and ecology of the marine filamentous cyanobacterium Lyngbya majuscula.</title>
        <authorList>
            <person name="Jones A.C."/>
            <person name="Monroe E.A."/>
            <person name="Podell S."/>
            <person name="Hess W.R."/>
            <person name="Klages S."/>
            <person name="Esquenazi E."/>
            <person name="Niessen S."/>
            <person name="Hoover H."/>
            <person name="Rothmann M."/>
            <person name="Lasken R.S."/>
            <person name="Yates J.R.III."/>
            <person name="Reinhardt R."/>
            <person name="Kube M."/>
            <person name="Burkart M.D."/>
            <person name="Allen E.E."/>
            <person name="Dorrestein P.C."/>
            <person name="Gerwick W.H."/>
            <person name="Gerwick L."/>
        </authorList>
    </citation>
    <scope>NUCLEOTIDE SEQUENCE [LARGE SCALE GENOMIC DNA]</scope>
    <source>
        <strain evidence="2">3L</strain>
    </source>
</reference>
<dbReference type="EMBL" id="GL890838">
    <property type="protein sequence ID" value="EGJ34386.1"/>
    <property type="molecule type" value="Genomic_DNA"/>
</dbReference>
<name>F4XM37_9CYAN</name>
<sequence>MGKRAQGGKVVRFQVERSHMWQIIDAQRLLATSLGNITYILQPATCNL</sequence>
<gene>
    <name evidence="1" type="ORF">LYNGBM3L_17950</name>
</gene>
<organism evidence="1 2">
    <name type="scientific">Moorena producens 3L</name>
    <dbReference type="NCBI Taxonomy" id="489825"/>
    <lineage>
        <taxon>Bacteria</taxon>
        <taxon>Bacillati</taxon>
        <taxon>Cyanobacteriota</taxon>
        <taxon>Cyanophyceae</taxon>
        <taxon>Coleofasciculales</taxon>
        <taxon>Coleofasciculaceae</taxon>
        <taxon>Moorena</taxon>
    </lineage>
</organism>
<evidence type="ECO:0000313" key="2">
    <source>
        <dbReference type="Proteomes" id="UP000003959"/>
    </source>
</evidence>
<dbReference type="HOGENOM" id="CLU_3154970_0_0_3"/>
<protein>
    <submittedName>
        <fullName evidence="1">Uncharacterized protein</fullName>
    </submittedName>
</protein>
<accession>F4XM37</accession>
<dbReference type="Proteomes" id="UP000003959">
    <property type="component" value="Unassembled WGS sequence"/>
</dbReference>